<evidence type="ECO:0000259" key="1">
    <source>
        <dbReference type="Pfam" id="PF08878"/>
    </source>
</evidence>
<evidence type="ECO:0000313" key="3">
    <source>
        <dbReference type="Proteomes" id="UP000541058"/>
    </source>
</evidence>
<dbReference type="Pfam" id="PF08878">
    <property type="entry name" value="HamA"/>
    <property type="match status" value="1"/>
</dbReference>
<organism evidence="2 3">
    <name type="scientific">Globicatella sulfidifaciens</name>
    <dbReference type="NCBI Taxonomy" id="136093"/>
    <lineage>
        <taxon>Bacteria</taxon>
        <taxon>Bacillati</taxon>
        <taxon>Bacillota</taxon>
        <taxon>Bacilli</taxon>
        <taxon>Lactobacillales</taxon>
        <taxon>Aerococcaceae</taxon>
        <taxon>Globicatella</taxon>
    </lineage>
</organism>
<accession>A0A7X8C3P7</accession>
<reference evidence="2 3" key="1">
    <citation type="journal article" date="2020" name="Biotechnol. Biofuels">
        <title>New insights from the biogas microbiome by comprehensive genome-resolved metagenomics of nearly 1600 species originating from multiple anaerobic digesters.</title>
        <authorList>
            <person name="Campanaro S."/>
            <person name="Treu L."/>
            <person name="Rodriguez-R L.M."/>
            <person name="Kovalovszki A."/>
            <person name="Ziels R.M."/>
            <person name="Maus I."/>
            <person name="Zhu X."/>
            <person name="Kougias P.G."/>
            <person name="Basile A."/>
            <person name="Luo G."/>
            <person name="Schluter A."/>
            <person name="Konstantinidis K.T."/>
            <person name="Angelidaki I."/>
        </authorList>
    </citation>
    <scope>NUCLEOTIDE SEQUENCE [LARGE SCALE GENOMIC DNA]</scope>
    <source>
        <strain evidence="2">AS23ysBPME_34</strain>
    </source>
</reference>
<dbReference type="AlphaFoldDB" id="A0A7X8C3P7"/>
<dbReference type="Proteomes" id="UP000541058">
    <property type="component" value="Unassembled WGS sequence"/>
</dbReference>
<gene>
    <name evidence="2" type="ORF">GX355_06200</name>
</gene>
<protein>
    <submittedName>
        <fullName evidence="2">DUF1837 domain-containing protein</fullName>
    </submittedName>
</protein>
<dbReference type="InterPro" id="IPR014976">
    <property type="entry name" value="AbpA_HamA_C"/>
</dbReference>
<evidence type="ECO:0000313" key="2">
    <source>
        <dbReference type="EMBL" id="NLJ18436.1"/>
    </source>
</evidence>
<name>A0A7X8C3P7_9LACT</name>
<dbReference type="EMBL" id="JAAYSM010000196">
    <property type="protein sequence ID" value="NLJ18436.1"/>
    <property type="molecule type" value="Genomic_DNA"/>
</dbReference>
<feature type="domain" description="Anti-bacteriophage protein A/HamA C-terminal" evidence="1">
    <location>
        <begin position="63"/>
        <end position="301"/>
    </location>
</feature>
<proteinExistence type="predicted"/>
<comment type="caution">
    <text evidence="2">The sequence shown here is derived from an EMBL/GenBank/DDBJ whole genome shotgun (WGS) entry which is preliminary data.</text>
</comment>
<sequence>MKGTTLNYLSKNYKSFEVHYIEDNYSFFHIEINNESSFFKGLCEFVLNEDYLLRYARNKSGITFQPNKSNYISLFRELYNFIDDENQDLIEIDDLDLDDILVDEYDKIEIKNGKKFIRLSKIGRIGEYIFHIFLSDYFNFNCIIPKVKLTTDRNMSVYGIDALFLDRENKMILFGESKVSNRIDNGISLVNRSLKDYEREIREEYTLVLSNNHLKLNGLDDLFPGQTEVCMTFDDFLSETNTTNIGVPIFIAHGEEVDYKVILNRLQRKIKRYKFFGLNTIYYVISLPIIDKKKFFSYLTKTISEKLEDYNAVANNKR</sequence>
<dbReference type="RefSeq" id="WP_276648258.1">
    <property type="nucleotide sequence ID" value="NZ_JAAYSM010000196.1"/>
</dbReference>